<dbReference type="EMBL" id="JAPCWZ010000003">
    <property type="protein sequence ID" value="KAK8872777.1"/>
    <property type="molecule type" value="Genomic_DNA"/>
</dbReference>
<accession>A0ABR2J547</accession>
<feature type="region of interest" description="Disordered" evidence="1">
    <location>
        <begin position="1"/>
        <end position="90"/>
    </location>
</feature>
<evidence type="ECO:0000313" key="3">
    <source>
        <dbReference type="Proteomes" id="UP001390339"/>
    </source>
</evidence>
<feature type="compositionally biased region" description="Polar residues" evidence="1">
    <location>
        <begin position="52"/>
        <end position="63"/>
    </location>
</feature>
<keyword evidence="3" id="KW-1185">Reference proteome</keyword>
<reference evidence="2 3" key="1">
    <citation type="journal article" date="2024" name="IMA Fungus">
        <title>Apiospora arundinis, a panoply of carbohydrate-active enzymes and secondary metabolites.</title>
        <authorList>
            <person name="Sorensen T."/>
            <person name="Petersen C."/>
            <person name="Muurmann A.T."/>
            <person name="Christiansen J.V."/>
            <person name="Brundto M.L."/>
            <person name="Overgaard C.K."/>
            <person name="Boysen A.T."/>
            <person name="Wollenberg R.D."/>
            <person name="Larsen T.O."/>
            <person name="Sorensen J.L."/>
            <person name="Nielsen K.L."/>
            <person name="Sondergaard T.E."/>
        </authorList>
    </citation>
    <scope>NUCLEOTIDE SEQUENCE [LARGE SCALE GENOMIC DNA]</scope>
    <source>
        <strain evidence="2 3">AAU 773</strain>
    </source>
</reference>
<comment type="caution">
    <text evidence="2">The sequence shown here is derived from an EMBL/GenBank/DDBJ whole genome shotgun (WGS) entry which is preliminary data.</text>
</comment>
<protein>
    <submittedName>
        <fullName evidence="2">Uncharacterized protein</fullName>
    </submittedName>
</protein>
<organism evidence="2 3">
    <name type="scientific">Apiospora arundinis</name>
    <dbReference type="NCBI Taxonomy" id="335852"/>
    <lineage>
        <taxon>Eukaryota</taxon>
        <taxon>Fungi</taxon>
        <taxon>Dikarya</taxon>
        <taxon>Ascomycota</taxon>
        <taxon>Pezizomycotina</taxon>
        <taxon>Sordariomycetes</taxon>
        <taxon>Xylariomycetidae</taxon>
        <taxon>Amphisphaeriales</taxon>
        <taxon>Apiosporaceae</taxon>
        <taxon>Apiospora</taxon>
    </lineage>
</organism>
<proteinExistence type="predicted"/>
<dbReference type="Proteomes" id="UP001390339">
    <property type="component" value="Unassembled WGS sequence"/>
</dbReference>
<gene>
    <name evidence="2" type="ORF">PGQ11_003291</name>
</gene>
<name>A0ABR2J547_9PEZI</name>
<evidence type="ECO:0000313" key="2">
    <source>
        <dbReference type="EMBL" id="KAK8872777.1"/>
    </source>
</evidence>
<sequence length="118" mass="12984">MGSGRPSKKPAPLDIPPTSESATSRRQDSVSSSNSTEHDAEAPRSYADRSYSDSWANYNQPNEQAPPSPAQTRSKSFKSPKATSPTANVYTHCGRHSNQWLFGDVNVTGLFRRNNKKD</sequence>
<feature type="compositionally biased region" description="Basic and acidic residues" evidence="1">
    <location>
        <begin position="36"/>
        <end position="51"/>
    </location>
</feature>
<evidence type="ECO:0000256" key="1">
    <source>
        <dbReference type="SAM" id="MobiDB-lite"/>
    </source>
</evidence>